<proteinExistence type="predicted"/>
<keyword evidence="4" id="KW-1185">Reference proteome</keyword>
<dbReference type="GO" id="GO:0008476">
    <property type="term" value="F:protein-tyrosine sulfotransferase activity"/>
    <property type="evidence" value="ECO:0007669"/>
    <property type="project" value="InterPro"/>
</dbReference>
<evidence type="ECO:0000256" key="1">
    <source>
        <dbReference type="ARBA" id="ARBA00022679"/>
    </source>
</evidence>
<dbReference type="InterPro" id="IPR019734">
    <property type="entry name" value="TPR_rpt"/>
</dbReference>
<evidence type="ECO:0000313" key="3">
    <source>
        <dbReference type="EMBL" id="RJG20090.1"/>
    </source>
</evidence>
<dbReference type="SMART" id="SM00028">
    <property type="entry name" value="TPR"/>
    <property type="match status" value="1"/>
</dbReference>
<dbReference type="AlphaFoldDB" id="A0A418Y3Q5"/>
<dbReference type="EMBL" id="QYYA01000001">
    <property type="protein sequence ID" value="RJG20090.1"/>
    <property type="molecule type" value="Genomic_DNA"/>
</dbReference>
<keyword evidence="1 3" id="KW-0808">Transferase</keyword>
<keyword evidence="2" id="KW-0802">TPR repeat</keyword>
<name>A0A418Y3Q5_9GAMM</name>
<dbReference type="PROSITE" id="PS50005">
    <property type="entry name" value="TPR"/>
    <property type="match status" value="1"/>
</dbReference>
<protein>
    <submittedName>
        <fullName evidence="3">Sulfotransferase family protein</fullName>
    </submittedName>
</protein>
<dbReference type="Gene3D" id="1.25.40.10">
    <property type="entry name" value="Tetratricopeptide repeat domain"/>
    <property type="match status" value="1"/>
</dbReference>
<dbReference type="PANTHER" id="PTHR12788:SF10">
    <property type="entry name" value="PROTEIN-TYROSINE SULFOTRANSFERASE"/>
    <property type="match status" value="1"/>
</dbReference>
<dbReference type="SUPFAM" id="SSF48452">
    <property type="entry name" value="TPR-like"/>
    <property type="match status" value="2"/>
</dbReference>
<sequence>MTRKAIHAYQAGNHIEALKQVEKAREAGMLSVELLEIGAQSALATGDLNRALQFIEAVIHQAGATVQRAMFYGDLLTRLGRLQAAADVFQQVIRQQDANPIAWKGLANCLFKAGDWERARAAYSAVVERAPKDLEAKAFLANCILKTGASGGAAAILADVVRDAPDYAMAGVWYAEALRRSGRVEEAIPYLERWESHAEVGGLAKRLLVACWMSIEDYEPVQSVLEPLIRSNPDDPELMILHARWLAVEGQRDESQSVMKRMLKHHPDQFGAWSPYLDTCKQPLDGEMAAMLFDACSRAEQRSDLRDKGAMYFAVARQHQLAGNRDAEMQALVSANRAMAKLSPSDTHKNAGYGQRIIRCYPSSVISANDADDTAFAPVFILALPRSGTTLLEQALGRHHATVGAGEAGFASEAWHAVTGNWAIISNPESHEKLDAKGLEKFRGAFLSAVSKAGLDQGKIMIHKGINNHKIAGLLAAAFPKARFVALSRSPLDVAYGCFRQNFEFQPFSFTVEGIASEIATYQRNVQWWQQQLGETRLYSTRYEALVDDFEGELRALLAWLDLPWDKNCMDFARASRVGTASMNQVREGVFTTAVNKVSDYGDLFSPFAEALKQEGVIL</sequence>
<dbReference type="Gene3D" id="3.40.50.300">
    <property type="entry name" value="P-loop containing nucleotide triphosphate hydrolases"/>
    <property type="match status" value="1"/>
</dbReference>
<gene>
    <name evidence="3" type="ORF">D4A39_04480</name>
</gene>
<evidence type="ECO:0000313" key="4">
    <source>
        <dbReference type="Proteomes" id="UP000283734"/>
    </source>
</evidence>
<evidence type="ECO:0000256" key="2">
    <source>
        <dbReference type="PROSITE-ProRule" id="PRU00339"/>
    </source>
</evidence>
<dbReference type="SUPFAM" id="SSF52540">
    <property type="entry name" value="P-loop containing nucleoside triphosphate hydrolases"/>
    <property type="match status" value="1"/>
</dbReference>
<dbReference type="Pfam" id="PF13469">
    <property type="entry name" value="Sulfotransfer_3"/>
    <property type="match status" value="1"/>
</dbReference>
<comment type="caution">
    <text evidence="3">The sequence shown here is derived from an EMBL/GenBank/DDBJ whole genome shotgun (WGS) entry which is preliminary data.</text>
</comment>
<feature type="repeat" description="TPR" evidence="2">
    <location>
        <begin position="100"/>
        <end position="133"/>
    </location>
</feature>
<organism evidence="3 4">
    <name type="scientific">Alcanivorax profundi</name>
    <dbReference type="NCBI Taxonomy" id="2338368"/>
    <lineage>
        <taxon>Bacteria</taxon>
        <taxon>Pseudomonadati</taxon>
        <taxon>Pseudomonadota</taxon>
        <taxon>Gammaproteobacteria</taxon>
        <taxon>Oceanospirillales</taxon>
        <taxon>Alcanivoracaceae</taxon>
        <taxon>Alcanivorax</taxon>
    </lineage>
</organism>
<accession>A0A418Y3Q5</accession>
<dbReference type="PANTHER" id="PTHR12788">
    <property type="entry name" value="PROTEIN-TYROSINE SULFOTRANSFERASE 2"/>
    <property type="match status" value="1"/>
</dbReference>
<reference evidence="3 4" key="1">
    <citation type="submission" date="2018-09" db="EMBL/GenBank/DDBJ databases">
        <title>Alcanivorax profundi sp. nov., isolated from 1000 m-depth seawater of the Mariana Trench.</title>
        <authorList>
            <person name="Liu J."/>
        </authorList>
    </citation>
    <scope>NUCLEOTIDE SEQUENCE [LARGE SCALE GENOMIC DNA]</scope>
    <source>
        <strain evidence="3 4">MTEO17</strain>
    </source>
</reference>
<dbReference type="InterPro" id="IPR011990">
    <property type="entry name" value="TPR-like_helical_dom_sf"/>
</dbReference>
<dbReference type="Pfam" id="PF13432">
    <property type="entry name" value="TPR_16"/>
    <property type="match status" value="1"/>
</dbReference>
<dbReference type="InterPro" id="IPR026634">
    <property type="entry name" value="TPST-like"/>
</dbReference>
<dbReference type="Pfam" id="PF14559">
    <property type="entry name" value="TPR_19"/>
    <property type="match status" value="1"/>
</dbReference>
<dbReference type="InterPro" id="IPR027417">
    <property type="entry name" value="P-loop_NTPase"/>
</dbReference>
<dbReference type="Proteomes" id="UP000283734">
    <property type="component" value="Unassembled WGS sequence"/>
</dbReference>